<dbReference type="EMBL" id="AFBI03000007">
    <property type="protein sequence ID" value="EJW05303.1"/>
    <property type="molecule type" value="Genomic_DNA"/>
</dbReference>
<gene>
    <name evidence="11" type="ORF">EDEG_00639</name>
</gene>
<sequence>MSNDQRNNFNYVFKHSNRYKFLKPLGKGAYGYVISAYDNVKQKKVAIKRVSNLGSHLICTRTLREIKLLKHFRNEESIIRIESCIVPETRDFNEVFMIIELMEADLHYIIYSNQYLGIQHVRYLFFQILCGLDAIHKAGVIHRDLKPANCLVNSKCQLKICDFGLAREGCEGDVLTNYVQTRWYRAPELLFGEKSYTSKVDLWSAGCILAELILRKPLMPGKSTREQKELLVRFRGKPTMSFAKSLSNENAVNYVLDLPEMPPVDLFKVFPCISVELVDLIDNLLVYSTDERFSAAQALNHKFFYPYEVAEQKSLFYEDIVDDKLSAKELRKHLLSEILSFHKDNMIEKSFRF</sequence>
<evidence type="ECO:0000256" key="6">
    <source>
        <dbReference type="ARBA" id="ARBA00022840"/>
    </source>
</evidence>
<comment type="similarity">
    <text evidence="9">Belongs to the protein kinase superfamily.</text>
</comment>
<dbReference type="VEuPathDB" id="MicrosporidiaDB:EDEG_00639"/>
<dbReference type="FunFam" id="1.10.510.10:FF:000624">
    <property type="entry name" value="Mitogen-activated protein kinase"/>
    <property type="match status" value="1"/>
</dbReference>
<evidence type="ECO:0000256" key="5">
    <source>
        <dbReference type="ARBA" id="ARBA00022777"/>
    </source>
</evidence>
<keyword evidence="6 8" id="KW-0067">ATP-binding</keyword>
<evidence type="ECO:0000259" key="10">
    <source>
        <dbReference type="PROSITE" id="PS50011"/>
    </source>
</evidence>
<dbReference type="PROSITE" id="PS00108">
    <property type="entry name" value="PROTEIN_KINASE_ST"/>
    <property type="match status" value="1"/>
</dbReference>
<keyword evidence="4 8" id="KW-0547">Nucleotide-binding</keyword>
<dbReference type="InParanoid" id="J9A070"/>
<dbReference type="InterPro" id="IPR011009">
    <property type="entry name" value="Kinase-like_dom_sf"/>
</dbReference>
<dbReference type="GO" id="GO:0004674">
    <property type="term" value="F:protein serine/threonine kinase activity"/>
    <property type="evidence" value="ECO:0007669"/>
    <property type="project" value="UniProtKB-KW"/>
</dbReference>
<dbReference type="FunCoup" id="J9A070">
    <property type="interactions" value="247"/>
</dbReference>
<dbReference type="SMART" id="SM00220">
    <property type="entry name" value="S_TKc"/>
    <property type="match status" value="1"/>
</dbReference>
<protein>
    <submittedName>
        <fullName evidence="11">CMGC/MAPK protein kinase</fullName>
    </submittedName>
</protein>
<evidence type="ECO:0000256" key="7">
    <source>
        <dbReference type="ARBA" id="ARBA00023242"/>
    </source>
</evidence>
<evidence type="ECO:0000256" key="4">
    <source>
        <dbReference type="ARBA" id="ARBA00022741"/>
    </source>
</evidence>
<dbReference type="STRING" id="1003232.J9A070"/>
<evidence type="ECO:0000256" key="9">
    <source>
        <dbReference type="RuleBase" id="RU000304"/>
    </source>
</evidence>
<reference evidence="11 12" key="1">
    <citation type="submission" date="2011-08" db="EMBL/GenBank/DDBJ databases">
        <authorList>
            <person name="Liu Z.J."/>
            <person name="Shi F.L."/>
            <person name="Lu J.Q."/>
            <person name="Li M."/>
            <person name="Wang Z.L."/>
        </authorList>
    </citation>
    <scope>NUCLEOTIDE SEQUENCE [LARGE SCALE GENOMIC DNA]</scope>
    <source>
        <strain evidence="11 12">USNM 41457</strain>
    </source>
</reference>
<dbReference type="Pfam" id="PF00069">
    <property type="entry name" value="Pkinase"/>
    <property type="match status" value="1"/>
</dbReference>
<dbReference type="GO" id="GO:0005524">
    <property type="term" value="F:ATP binding"/>
    <property type="evidence" value="ECO:0007669"/>
    <property type="project" value="UniProtKB-UniRule"/>
</dbReference>
<dbReference type="OrthoDB" id="204883at2759"/>
<dbReference type="CDD" id="cd07834">
    <property type="entry name" value="STKc_MAPK"/>
    <property type="match status" value="1"/>
</dbReference>
<dbReference type="OMA" id="IIWREAL"/>
<reference evidence="12" key="2">
    <citation type="submission" date="2015-07" db="EMBL/GenBank/DDBJ databases">
        <title>Contrasting host-pathogen interactions and genome evolution in two generalist and specialist microsporidian pathogens of mosquitoes.</title>
        <authorList>
            <consortium name="The Broad Institute Genomics Platform"/>
            <consortium name="The Broad Institute Genome Sequencing Center for Infectious Disease"/>
            <person name="Cuomo C.A."/>
            <person name="Sanscrainte N.D."/>
            <person name="Goldberg J.M."/>
            <person name="Heiman D."/>
            <person name="Young S."/>
            <person name="Zeng Q."/>
            <person name="Becnel J.J."/>
            <person name="Birren B.W."/>
        </authorList>
    </citation>
    <scope>NUCLEOTIDE SEQUENCE [LARGE SCALE GENOMIC DNA]</scope>
    <source>
        <strain evidence="12">USNM 41457</strain>
    </source>
</reference>
<organism evidence="11 12">
    <name type="scientific">Edhazardia aedis (strain USNM 41457)</name>
    <name type="common">Microsporidian parasite</name>
    <dbReference type="NCBI Taxonomy" id="1003232"/>
    <lineage>
        <taxon>Eukaryota</taxon>
        <taxon>Fungi</taxon>
        <taxon>Fungi incertae sedis</taxon>
        <taxon>Microsporidia</taxon>
        <taxon>Edhazardia</taxon>
    </lineage>
</organism>
<dbReference type="PROSITE" id="PS50011">
    <property type="entry name" value="PROTEIN_KINASE_DOM"/>
    <property type="match status" value="1"/>
</dbReference>
<keyword evidence="3" id="KW-0808">Transferase</keyword>
<dbReference type="GO" id="GO:0005634">
    <property type="term" value="C:nucleus"/>
    <property type="evidence" value="ECO:0007669"/>
    <property type="project" value="UniProtKB-SubCell"/>
</dbReference>
<dbReference type="AlphaFoldDB" id="J9A070"/>
<dbReference type="PROSITE" id="PS00107">
    <property type="entry name" value="PROTEIN_KINASE_ATP"/>
    <property type="match status" value="1"/>
</dbReference>
<keyword evidence="5 11" id="KW-0418">Kinase</keyword>
<evidence type="ECO:0000256" key="3">
    <source>
        <dbReference type="ARBA" id="ARBA00022679"/>
    </source>
</evidence>
<comment type="subcellular location">
    <subcellularLocation>
        <location evidence="1">Nucleus</location>
    </subcellularLocation>
</comment>
<evidence type="ECO:0000256" key="2">
    <source>
        <dbReference type="ARBA" id="ARBA00022527"/>
    </source>
</evidence>
<feature type="binding site" evidence="8">
    <location>
        <position position="48"/>
    </location>
    <ligand>
        <name>ATP</name>
        <dbReference type="ChEBI" id="CHEBI:30616"/>
    </ligand>
</feature>
<name>J9A070_EDHAE</name>
<accession>J9A070</accession>
<dbReference type="Proteomes" id="UP000003163">
    <property type="component" value="Unassembled WGS sequence"/>
</dbReference>
<dbReference type="PANTHER" id="PTHR24055">
    <property type="entry name" value="MITOGEN-ACTIVATED PROTEIN KINASE"/>
    <property type="match status" value="1"/>
</dbReference>
<evidence type="ECO:0000256" key="8">
    <source>
        <dbReference type="PROSITE-ProRule" id="PRU10141"/>
    </source>
</evidence>
<dbReference type="InterPro" id="IPR017441">
    <property type="entry name" value="Protein_kinase_ATP_BS"/>
</dbReference>
<comment type="caution">
    <text evidence="11">The sequence shown here is derived from an EMBL/GenBank/DDBJ whole genome shotgun (WGS) entry which is preliminary data.</text>
</comment>
<proteinExistence type="inferred from homology"/>
<evidence type="ECO:0000313" key="11">
    <source>
        <dbReference type="EMBL" id="EJW05303.1"/>
    </source>
</evidence>
<dbReference type="Gene3D" id="3.30.200.20">
    <property type="entry name" value="Phosphorylase Kinase, domain 1"/>
    <property type="match status" value="1"/>
</dbReference>
<keyword evidence="2 9" id="KW-0723">Serine/threonine-protein kinase</keyword>
<evidence type="ECO:0000313" key="12">
    <source>
        <dbReference type="Proteomes" id="UP000003163"/>
    </source>
</evidence>
<dbReference type="InterPro" id="IPR050117">
    <property type="entry name" value="MAPK"/>
</dbReference>
<dbReference type="HOGENOM" id="CLU_000288_181_1_1"/>
<evidence type="ECO:0000256" key="1">
    <source>
        <dbReference type="ARBA" id="ARBA00004123"/>
    </source>
</evidence>
<dbReference type="SUPFAM" id="SSF56112">
    <property type="entry name" value="Protein kinase-like (PK-like)"/>
    <property type="match status" value="1"/>
</dbReference>
<dbReference type="InterPro" id="IPR000719">
    <property type="entry name" value="Prot_kinase_dom"/>
</dbReference>
<keyword evidence="7" id="KW-0539">Nucleus</keyword>
<keyword evidence="12" id="KW-1185">Reference proteome</keyword>
<dbReference type="InterPro" id="IPR008271">
    <property type="entry name" value="Ser/Thr_kinase_AS"/>
</dbReference>
<dbReference type="Gene3D" id="1.10.510.10">
    <property type="entry name" value="Transferase(Phosphotransferase) domain 1"/>
    <property type="match status" value="1"/>
</dbReference>
<feature type="domain" description="Protein kinase" evidence="10">
    <location>
        <begin position="19"/>
        <end position="304"/>
    </location>
</feature>